<dbReference type="Pfam" id="PF00512">
    <property type="entry name" value="HisKA"/>
    <property type="match status" value="1"/>
</dbReference>
<dbReference type="SMART" id="SM00304">
    <property type="entry name" value="HAMP"/>
    <property type="match status" value="1"/>
</dbReference>
<dbReference type="InterPro" id="IPR036890">
    <property type="entry name" value="HATPase_C_sf"/>
</dbReference>
<feature type="domain" description="Histidine kinase" evidence="12">
    <location>
        <begin position="273"/>
        <end position="489"/>
    </location>
</feature>
<keyword evidence="7" id="KW-0547">Nucleotide-binding</keyword>
<dbReference type="RefSeq" id="WP_341374392.1">
    <property type="nucleotide sequence ID" value="NZ_JBBUTF010000009.1"/>
</dbReference>
<dbReference type="CDD" id="cd00075">
    <property type="entry name" value="HATPase"/>
    <property type="match status" value="1"/>
</dbReference>
<dbReference type="InterPro" id="IPR036097">
    <property type="entry name" value="HisK_dim/P_sf"/>
</dbReference>
<dbReference type="Gene3D" id="1.10.287.130">
    <property type="match status" value="1"/>
</dbReference>
<evidence type="ECO:0000313" key="14">
    <source>
        <dbReference type="EMBL" id="MEK8026607.1"/>
    </source>
</evidence>
<dbReference type="PANTHER" id="PTHR44936:SF10">
    <property type="entry name" value="SENSOR PROTEIN RSTB"/>
    <property type="match status" value="1"/>
</dbReference>
<dbReference type="SUPFAM" id="SSF55874">
    <property type="entry name" value="ATPase domain of HSP90 chaperone/DNA topoisomerase II/histidine kinase"/>
    <property type="match status" value="1"/>
</dbReference>
<keyword evidence="6" id="KW-0808">Transferase</keyword>
<feature type="transmembrane region" description="Helical" evidence="11">
    <location>
        <begin position="190"/>
        <end position="209"/>
    </location>
</feature>
<reference evidence="14 15" key="1">
    <citation type="submission" date="2024-04" db="EMBL/GenBank/DDBJ databases">
        <title>Novel species of the genus Ideonella isolated from streams.</title>
        <authorList>
            <person name="Lu H."/>
        </authorList>
    </citation>
    <scope>NUCLEOTIDE SEQUENCE [LARGE SCALE GENOMIC DNA]</scope>
    <source>
        <strain evidence="14 15">BYS139W</strain>
    </source>
</reference>
<keyword evidence="4" id="KW-1003">Cell membrane</keyword>
<dbReference type="SUPFAM" id="SSF47384">
    <property type="entry name" value="Homodimeric domain of signal transducing histidine kinase"/>
    <property type="match status" value="1"/>
</dbReference>
<keyword evidence="11" id="KW-0812">Transmembrane</keyword>
<evidence type="ECO:0000256" key="8">
    <source>
        <dbReference type="ARBA" id="ARBA00022777"/>
    </source>
</evidence>
<evidence type="ECO:0000256" key="7">
    <source>
        <dbReference type="ARBA" id="ARBA00022741"/>
    </source>
</evidence>
<dbReference type="Pfam" id="PF00672">
    <property type="entry name" value="HAMP"/>
    <property type="match status" value="1"/>
</dbReference>
<comment type="caution">
    <text evidence="14">The sequence shown here is derived from an EMBL/GenBank/DDBJ whole genome shotgun (WGS) entry which is preliminary data.</text>
</comment>
<dbReference type="CDD" id="cd06225">
    <property type="entry name" value="HAMP"/>
    <property type="match status" value="1"/>
</dbReference>
<dbReference type="InterPro" id="IPR004358">
    <property type="entry name" value="Sig_transdc_His_kin-like_C"/>
</dbReference>
<dbReference type="InterPro" id="IPR005467">
    <property type="entry name" value="His_kinase_dom"/>
</dbReference>
<evidence type="ECO:0000259" key="12">
    <source>
        <dbReference type="PROSITE" id="PS50109"/>
    </source>
</evidence>
<sequence length="493" mass="54233">MTRPPPQPPQPTAPPAGPAAPRRRRFAQELRQALASCRGARRRVSHSLQLRLVLVFLALALAMSAVFLISAQRAFSLGWREAARPLLADYVDHLAADISDGLRTPDLARARALTDRLPLTVRIDGPRLHWQSHPQTGETAGGVVRPLALSRSRDEAAQEAWQALFTRRTVDGHVMRFGLDAQAFERRPRMILHALGVLLLLTLLAWWTVRRLLRPLEAIGAGARRFGRGEFEQPIALPARRHPDELGELAQTIDTMGRDIHRMLEAKRALLLAISHELRSPLTRARLHAELLPEEGPPAASRAALLRDLQEMGGLISDLLESERLSGRHAVLQREPTDLATLCGEVLQALCVRHPQAAAIRPSFSGLEAPLAVDPARTRLLLRNLLDNALRHGRREVERPEPATELRLHAQDGCLTIEVRDHGPGVAPEQLNRLAEPFYRPDAARTRSAGGVGLGLWLCRLVTQAHGGELRLEAAAPGLRVIATLGLSAADRA</sequence>
<dbReference type="SMART" id="SM00388">
    <property type="entry name" value="HisKA"/>
    <property type="match status" value="1"/>
</dbReference>
<dbReference type="SUPFAM" id="SSF158472">
    <property type="entry name" value="HAMP domain-like"/>
    <property type="match status" value="1"/>
</dbReference>
<dbReference type="InterPro" id="IPR050980">
    <property type="entry name" value="2C_sensor_his_kinase"/>
</dbReference>
<comment type="catalytic activity">
    <reaction evidence="1">
        <text>ATP + protein L-histidine = ADP + protein N-phospho-L-histidine.</text>
        <dbReference type="EC" id="2.7.13.3"/>
    </reaction>
</comment>
<evidence type="ECO:0000256" key="6">
    <source>
        <dbReference type="ARBA" id="ARBA00022679"/>
    </source>
</evidence>
<dbReference type="PANTHER" id="PTHR44936">
    <property type="entry name" value="SENSOR PROTEIN CREC"/>
    <property type="match status" value="1"/>
</dbReference>
<evidence type="ECO:0000256" key="10">
    <source>
        <dbReference type="SAM" id="MobiDB-lite"/>
    </source>
</evidence>
<comment type="subcellular location">
    <subcellularLocation>
        <location evidence="2">Cell membrane</location>
        <topology evidence="2">Multi-pass membrane protein</topology>
    </subcellularLocation>
</comment>
<evidence type="ECO:0000259" key="13">
    <source>
        <dbReference type="PROSITE" id="PS50885"/>
    </source>
</evidence>
<evidence type="ECO:0000256" key="4">
    <source>
        <dbReference type="ARBA" id="ARBA00022475"/>
    </source>
</evidence>
<feature type="transmembrane region" description="Helical" evidence="11">
    <location>
        <begin position="52"/>
        <end position="71"/>
    </location>
</feature>
<evidence type="ECO:0000313" key="15">
    <source>
        <dbReference type="Proteomes" id="UP001368500"/>
    </source>
</evidence>
<evidence type="ECO:0000256" key="1">
    <source>
        <dbReference type="ARBA" id="ARBA00000085"/>
    </source>
</evidence>
<feature type="domain" description="HAMP" evidence="13">
    <location>
        <begin position="210"/>
        <end position="265"/>
    </location>
</feature>
<dbReference type="InterPro" id="IPR003661">
    <property type="entry name" value="HisK_dim/P_dom"/>
</dbReference>
<dbReference type="Pfam" id="PF02518">
    <property type="entry name" value="HATPase_c"/>
    <property type="match status" value="1"/>
</dbReference>
<dbReference type="Proteomes" id="UP001368500">
    <property type="component" value="Unassembled WGS sequence"/>
</dbReference>
<gene>
    <name evidence="14" type="ORF">AACH11_11605</name>
</gene>
<dbReference type="PROSITE" id="PS50109">
    <property type="entry name" value="HIS_KIN"/>
    <property type="match status" value="1"/>
</dbReference>
<feature type="compositionally biased region" description="Pro residues" evidence="10">
    <location>
        <begin position="1"/>
        <end position="18"/>
    </location>
</feature>
<dbReference type="PRINTS" id="PR00344">
    <property type="entry name" value="BCTRLSENSOR"/>
</dbReference>
<evidence type="ECO:0000256" key="11">
    <source>
        <dbReference type="SAM" id="Phobius"/>
    </source>
</evidence>
<proteinExistence type="predicted"/>
<name>A0ABU9B9N7_9BURK</name>
<keyword evidence="15" id="KW-1185">Reference proteome</keyword>
<keyword evidence="11" id="KW-0472">Membrane</keyword>
<dbReference type="GO" id="GO:0016301">
    <property type="term" value="F:kinase activity"/>
    <property type="evidence" value="ECO:0007669"/>
    <property type="project" value="UniProtKB-KW"/>
</dbReference>
<dbReference type="PROSITE" id="PS50885">
    <property type="entry name" value="HAMP"/>
    <property type="match status" value="1"/>
</dbReference>
<dbReference type="CDD" id="cd00082">
    <property type="entry name" value="HisKA"/>
    <property type="match status" value="1"/>
</dbReference>
<evidence type="ECO:0000256" key="2">
    <source>
        <dbReference type="ARBA" id="ARBA00004651"/>
    </source>
</evidence>
<feature type="region of interest" description="Disordered" evidence="10">
    <location>
        <begin position="1"/>
        <end position="21"/>
    </location>
</feature>
<evidence type="ECO:0000256" key="5">
    <source>
        <dbReference type="ARBA" id="ARBA00022553"/>
    </source>
</evidence>
<dbReference type="Gene3D" id="3.30.565.10">
    <property type="entry name" value="Histidine kinase-like ATPase, C-terminal domain"/>
    <property type="match status" value="1"/>
</dbReference>
<keyword evidence="11" id="KW-1133">Transmembrane helix</keyword>
<evidence type="ECO:0000256" key="3">
    <source>
        <dbReference type="ARBA" id="ARBA00012438"/>
    </source>
</evidence>
<dbReference type="EC" id="2.7.13.3" evidence="3"/>
<keyword evidence="5" id="KW-0597">Phosphoprotein</keyword>
<dbReference type="SMART" id="SM00387">
    <property type="entry name" value="HATPase_c"/>
    <property type="match status" value="1"/>
</dbReference>
<protein>
    <recommendedName>
        <fullName evidence="3">histidine kinase</fullName>
        <ecNumber evidence="3">2.7.13.3</ecNumber>
    </recommendedName>
</protein>
<dbReference type="InterPro" id="IPR003594">
    <property type="entry name" value="HATPase_dom"/>
</dbReference>
<dbReference type="EMBL" id="JBBUTF010000009">
    <property type="protein sequence ID" value="MEK8026607.1"/>
    <property type="molecule type" value="Genomic_DNA"/>
</dbReference>
<keyword evidence="8 14" id="KW-0418">Kinase</keyword>
<accession>A0ABU9B9N7</accession>
<organism evidence="14 15">
    <name type="scientific">Pseudaquabacterium rugosum</name>
    <dbReference type="NCBI Taxonomy" id="2984194"/>
    <lineage>
        <taxon>Bacteria</taxon>
        <taxon>Pseudomonadati</taxon>
        <taxon>Pseudomonadota</taxon>
        <taxon>Betaproteobacteria</taxon>
        <taxon>Burkholderiales</taxon>
        <taxon>Sphaerotilaceae</taxon>
        <taxon>Pseudaquabacterium</taxon>
    </lineage>
</organism>
<dbReference type="InterPro" id="IPR003660">
    <property type="entry name" value="HAMP_dom"/>
</dbReference>
<keyword evidence="9" id="KW-0067">ATP-binding</keyword>
<evidence type="ECO:0000256" key="9">
    <source>
        <dbReference type="ARBA" id="ARBA00022840"/>
    </source>
</evidence>